<dbReference type="InterPro" id="IPR050510">
    <property type="entry name" value="Cation_transp_ATPase_P-type"/>
</dbReference>
<evidence type="ECO:0000256" key="7">
    <source>
        <dbReference type="ARBA" id="ARBA00022989"/>
    </source>
</evidence>
<dbReference type="InterPro" id="IPR008250">
    <property type="entry name" value="ATPase_P-typ_transduc_dom_A_sf"/>
</dbReference>
<dbReference type="Proteomes" id="UP001150569">
    <property type="component" value="Unassembled WGS sequence"/>
</dbReference>
<evidence type="ECO:0000256" key="2">
    <source>
        <dbReference type="ARBA" id="ARBA00022475"/>
    </source>
</evidence>
<dbReference type="PANTHER" id="PTHR43294">
    <property type="entry name" value="SODIUM/POTASSIUM-TRANSPORTING ATPASE SUBUNIT ALPHA"/>
    <property type="match status" value="1"/>
</dbReference>
<dbReference type="SUPFAM" id="SSF81665">
    <property type="entry name" value="Calcium ATPase, transmembrane domain M"/>
    <property type="match status" value="1"/>
</dbReference>
<dbReference type="InterPro" id="IPR006068">
    <property type="entry name" value="ATPase_P-typ_cation-transptr_C"/>
</dbReference>
<dbReference type="Gene3D" id="3.40.1110.10">
    <property type="entry name" value="Calcium-transporting ATPase, cytoplasmic domain N"/>
    <property type="match status" value="1"/>
</dbReference>
<dbReference type="Gene3D" id="1.20.1110.10">
    <property type="entry name" value="Calcium-transporting ATPase, transmembrane domain"/>
    <property type="match status" value="2"/>
</dbReference>
<dbReference type="SUPFAM" id="SSF81653">
    <property type="entry name" value="Calcium ATPase, transduction domain A"/>
    <property type="match status" value="1"/>
</dbReference>
<dbReference type="NCBIfam" id="TIGR01494">
    <property type="entry name" value="ATPase_P-type"/>
    <property type="match status" value="2"/>
</dbReference>
<dbReference type="PRINTS" id="PR00119">
    <property type="entry name" value="CATATPASE"/>
</dbReference>
<feature type="region of interest" description="Disordered" evidence="9">
    <location>
        <begin position="1"/>
        <end position="39"/>
    </location>
</feature>
<dbReference type="GO" id="GO:0016887">
    <property type="term" value="F:ATP hydrolysis activity"/>
    <property type="evidence" value="ECO:0007669"/>
    <property type="project" value="InterPro"/>
</dbReference>
<evidence type="ECO:0000259" key="11">
    <source>
        <dbReference type="SMART" id="SM00831"/>
    </source>
</evidence>
<feature type="transmembrane region" description="Helical" evidence="10">
    <location>
        <begin position="1190"/>
        <end position="1208"/>
    </location>
</feature>
<feature type="transmembrane region" description="Helical" evidence="10">
    <location>
        <begin position="132"/>
        <end position="155"/>
    </location>
</feature>
<dbReference type="Gene3D" id="3.40.50.1000">
    <property type="entry name" value="HAD superfamily/HAD-like"/>
    <property type="match status" value="1"/>
</dbReference>
<comment type="subcellular location">
    <subcellularLocation>
        <location evidence="1">Cell membrane</location>
        <topology evidence="1">Multi-pass membrane protein</topology>
    </subcellularLocation>
</comment>
<name>A0A9W8A9P1_9FUNG</name>
<feature type="transmembrane region" description="Helical" evidence="10">
    <location>
        <begin position="937"/>
        <end position="958"/>
    </location>
</feature>
<feature type="transmembrane region" description="Helical" evidence="10">
    <location>
        <begin position="1011"/>
        <end position="1036"/>
    </location>
</feature>
<comment type="caution">
    <text evidence="12">The sequence shown here is derived from an EMBL/GenBank/DDBJ whole genome shotgun (WGS) entry which is preliminary data.</text>
</comment>
<keyword evidence="2" id="KW-1003">Cell membrane</keyword>
<dbReference type="GO" id="GO:0030007">
    <property type="term" value="P:intracellular potassium ion homeostasis"/>
    <property type="evidence" value="ECO:0007669"/>
    <property type="project" value="TreeGrafter"/>
</dbReference>
<keyword evidence="4" id="KW-0547">Nucleotide-binding</keyword>
<dbReference type="AlphaFoldDB" id="A0A9W8A9P1"/>
<feature type="transmembrane region" description="Helical" evidence="10">
    <location>
        <begin position="369"/>
        <end position="391"/>
    </location>
</feature>
<dbReference type="Pfam" id="PF08282">
    <property type="entry name" value="Hydrolase_3"/>
    <property type="match status" value="1"/>
</dbReference>
<evidence type="ECO:0000256" key="3">
    <source>
        <dbReference type="ARBA" id="ARBA00022692"/>
    </source>
</evidence>
<feature type="transmembrane region" description="Helical" evidence="10">
    <location>
        <begin position="1159"/>
        <end position="1178"/>
    </location>
</feature>
<dbReference type="InterPro" id="IPR036412">
    <property type="entry name" value="HAD-like_sf"/>
</dbReference>
<dbReference type="InterPro" id="IPR059000">
    <property type="entry name" value="ATPase_P-type_domA"/>
</dbReference>
<keyword evidence="6" id="KW-1278">Translocase</keyword>
<dbReference type="Pfam" id="PF00690">
    <property type="entry name" value="Cation_ATPase_N"/>
    <property type="match status" value="1"/>
</dbReference>
<feature type="domain" description="Cation-transporting P-type ATPase N-terminal" evidence="11">
    <location>
        <begin position="83"/>
        <end position="156"/>
    </location>
</feature>
<evidence type="ECO:0000313" key="13">
    <source>
        <dbReference type="Proteomes" id="UP001150569"/>
    </source>
</evidence>
<feature type="transmembrane region" description="Helical" evidence="10">
    <location>
        <begin position="325"/>
        <end position="349"/>
    </location>
</feature>
<evidence type="ECO:0000256" key="6">
    <source>
        <dbReference type="ARBA" id="ARBA00022967"/>
    </source>
</evidence>
<reference evidence="12" key="1">
    <citation type="submission" date="2022-07" db="EMBL/GenBank/DDBJ databases">
        <title>Phylogenomic reconstructions and comparative analyses of Kickxellomycotina fungi.</title>
        <authorList>
            <person name="Reynolds N.K."/>
            <person name="Stajich J.E."/>
            <person name="Barry K."/>
            <person name="Grigoriev I.V."/>
            <person name="Crous P."/>
            <person name="Smith M.E."/>
        </authorList>
    </citation>
    <scope>NUCLEOTIDE SEQUENCE</scope>
    <source>
        <strain evidence="12">RSA 861</strain>
    </source>
</reference>
<dbReference type="SUPFAM" id="SSF56784">
    <property type="entry name" value="HAD-like"/>
    <property type="match status" value="1"/>
</dbReference>
<dbReference type="GO" id="GO:0005886">
    <property type="term" value="C:plasma membrane"/>
    <property type="evidence" value="ECO:0007669"/>
    <property type="project" value="UniProtKB-SubCell"/>
</dbReference>
<evidence type="ECO:0000256" key="10">
    <source>
        <dbReference type="SAM" id="Phobius"/>
    </source>
</evidence>
<keyword evidence="5" id="KW-0067">ATP-binding</keyword>
<dbReference type="GO" id="GO:0005391">
    <property type="term" value="F:P-type sodium:potassium-exchanging transporter activity"/>
    <property type="evidence" value="ECO:0007669"/>
    <property type="project" value="TreeGrafter"/>
</dbReference>
<keyword evidence="8 10" id="KW-0472">Membrane</keyword>
<dbReference type="GO" id="GO:0005524">
    <property type="term" value="F:ATP binding"/>
    <property type="evidence" value="ECO:0007669"/>
    <property type="project" value="UniProtKB-KW"/>
</dbReference>
<dbReference type="GO" id="GO:0006883">
    <property type="term" value="P:intracellular sodium ion homeostasis"/>
    <property type="evidence" value="ECO:0007669"/>
    <property type="project" value="TreeGrafter"/>
</dbReference>
<dbReference type="SMART" id="SM00831">
    <property type="entry name" value="Cation_ATPase_N"/>
    <property type="match status" value="1"/>
</dbReference>
<dbReference type="PRINTS" id="PR00121">
    <property type="entry name" value="NAKATPASE"/>
</dbReference>
<feature type="region of interest" description="Disordered" evidence="9">
    <location>
        <begin position="752"/>
        <end position="772"/>
    </location>
</feature>
<dbReference type="InterPro" id="IPR004014">
    <property type="entry name" value="ATPase_P-typ_cation-transptr_N"/>
</dbReference>
<feature type="transmembrane region" description="Helical" evidence="10">
    <location>
        <begin position="964"/>
        <end position="986"/>
    </location>
</feature>
<dbReference type="Pfam" id="PF13246">
    <property type="entry name" value="Cation_ATPase"/>
    <property type="match status" value="2"/>
</dbReference>
<dbReference type="PROSITE" id="PS00154">
    <property type="entry name" value="ATPASE_E1_E2"/>
    <property type="match status" value="1"/>
</dbReference>
<dbReference type="InterPro" id="IPR023299">
    <property type="entry name" value="ATPase_P-typ_cyto_dom_N"/>
</dbReference>
<feature type="transmembrane region" description="Helical" evidence="10">
    <location>
        <begin position="1068"/>
        <end position="1090"/>
    </location>
</feature>
<dbReference type="Pfam" id="PF00122">
    <property type="entry name" value="E1-E2_ATPase"/>
    <property type="match status" value="1"/>
</dbReference>
<dbReference type="InterPro" id="IPR023298">
    <property type="entry name" value="ATPase_P-typ_TM_dom_sf"/>
</dbReference>
<dbReference type="GO" id="GO:0036376">
    <property type="term" value="P:sodium ion export across plasma membrane"/>
    <property type="evidence" value="ECO:0007669"/>
    <property type="project" value="TreeGrafter"/>
</dbReference>
<accession>A0A9W8A9P1</accession>
<dbReference type="InterPro" id="IPR001757">
    <property type="entry name" value="P_typ_ATPase"/>
</dbReference>
<organism evidence="12 13">
    <name type="scientific">Tieghemiomyces parasiticus</name>
    <dbReference type="NCBI Taxonomy" id="78921"/>
    <lineage>
        <taxon>Eukaryota</taxon>
        <taxon>Fungi</taxon>
        <taxon>Fungi incertae sedis</taxon>
        <taxon>Zoopagomycota</taxon>
        <taxon>Kickxellomycotina</taxon>
        <taxon>Dimargaritomycetes</taxon>
        <taxon>Dimargaritales</taxon>
        <taxon>Dimargaritaceae</taxon>
        <taxon>Tieghemiomyces</taxon>
    </lineage>
</organism>
<dbReference type="PANTHER" id="PTHR43294:SF21">
    <property type="entry name" value="CATION TRANSPORTING ATPASE"/>
    <property type="match status" value="1"/>
</dbReference>
<evidence type="ECO:0000256" key="8">
    <source>
        <dbReference type="ARBA" id="ARBA00023136"/>
    </source>
</evidence>
<evidence type="ECO:0000256" key="5">
    <source>
        <dbReference type="ARBA" id="ARBA00022840"/>
    </source>
</evidence>
<dbReference type="SFLD" id="SFLDG00002">
    <property type="entry name" value="C1.7:_P-type_atpase_like"/>
    <property type="match status" value="1"/>
</dbReference>
<dbReference type="InterPro" id="IPR023214">
    <property type="entry name" value="HAD_sf"/>
</dbReference>
<keyword evidence="7 10" id="KW-1133">Transmembrane helix</keyword>
<keyword evidence="3 10" id="KW-0812">Transmembrane</keyword>
<evidence type="ECO:0000256" key="4">
    <source>
        <dbReference type="ARBA" id="ARBA00022741"/>
    </source>
</evidence>
<gene>
    <name evidence="12" type="ORF">IWQ60_006624</name>
</gene>
<feature type="transmembrane region" description="Helical" evidence="10">
    <location>
        <begin position="167"/>
        <end position="186"/>
    </location>
</feature>
<dbReference type="GO" id="GO:1990573">
    <property type="term" value="P:potassium ion import across plasma membrane"/>
    <property type="evidence" value="ECO:0007669"/>
    <property type="project" value="TreeGrafter"/>
</dbReference>
<dbReference type="GO" id="GO:1902600">
    <property type="term" value="P:proton transmembrane transport"/>
    <property type="evidence" value="ECO:0007669"/>
    <property type="project" value="TreeGrafter"/>
</dbReference>
<dbReference type="Pfam" id="PF00689">
    <property type="entry name" value="Cation_ATPase_C"/>
    <property type="match status" value="2"/>
</dbReference>
<dbReference type="InterPro" id="IPR044492">
    <property type="entry name" value="P_typ_ATPase_HD_dom"/>
</dbReference>
<dbReference type="SUPFAM" id="SSF81660">
    <property type="entry name" value="Metal cation-transporting ATPase, ATP-binding domain N"/>
    <property type="match status" value="1"/>
</dbReference>
<evidence type="ECO:0000313" key="12">
    <source>
        <dbReference type="EMBL" id="KAJ1922085.1"/>
    </source>
</evidence>
<dbReference type="SFLD" id="SFLDF00027">
    <property type="entry name" value="p-type_atpase"/>
    <property type="match status" value="1"/>
</dbReference>
<sequence length="1228" mass="133440">MASHSAFDPAPRFSDGSDHDHSPALVPVDDLPPLGTPPLRPVSMAASVADDRSIARSITVEFRTMSVQLQEGIDLGDADTEVDFHKLDLHELATLFGTSTATGLEAPAAAKRLDRDGRNLITPPKSNYFLKLLGYCIGGFGLLLWFGAIICIIAWRPLGSPPDPTNLGLGALLFIVMILQTAFNAYQDWTSAQVMKSINNMLPASCDVIRDGILKTIPASELVTGDRVQLNYGNKVPADVRIIECVDLKFDKSVLTGENDPIKATVEYTSENYLETRNMGLMGTLVTNGNGVGIVVATGDSTVMGKISKLTTGTKKTRSTLQVEITRFVTLIASLAFSTAAILLIVWGTWLRRSFPTFINTSTALINTIAVLVAFVPVGLPIAVTLALTLVARKMASQKVLVKDLMTVETLGSVNVIASDKTGTLTQNRMFVSNALAGGDRWSLSEDVARRLNDFAPAFQQLVASARLCNGATFDPFTLHLPLNDRTIAGDATDSAMLRFSATLAPHDQQIADAFQVLRTIPFNSKNKWMMSVVRSRNSRLSTGLAGALAAGVEGSEFTTANDEGDHHLAPPVANYDSPATLAPMVGPEAGLFGTSCPVMLIKGAPDILVPKAKWYLNTDGSMRPFDDQLRATLIEQQERWSADGQRVLMVCKRVLKSAAELPADGDDLEALAGLAHSLCVVGLVGIMDPPRPEIRDVVATCHRAGMRVLMVTGDFALTAAAIAKQVGIFTSDQIDTIESLRTLTVDSHVRNSEYDDDEDGTGQKSLDGDCVVPYRTTTVPPSAAFRVGPPPVTASFSEKRSYNRPRVSTGSARSKDHLDCFTGSLLLSGGELNSLTPAQWTQVTQYREIVFARTTPEQKLQIVQQFQLNGGIVAVTGDGVNDAPALKNANLGIAMGGGSDVAIEAAHMVLLDNNFSSVLVAIENGRLVFDNLKKCILYLLPAGSFAECIPILVNMFLGVPLPLSAFLMICICVLTDLPPSIALMYEGPERDLLARAPRVPHKDRLVNAKLLLHAYGFAGMLETVFGHVMFFYYMAAYGGLTPGDLFLAFDKWEDGYKGYTLTELNDFMYTGQTIMFISLVMCQCFGNLLSIRTRYLSLFQHFPIPPPWQWWSRPSGMAEGQSLGLHNRADLKSSEVMGPTTTPTKRFSYQDDADGRNLVILVSWACSIGFALFIVYVPFVNNVFNTRPIPAQFFFIPIAYALGMLGLDELRKLAVRRNYGIFPRIAW</sequence>
<protein>
    <recommendedName>
        <fullName evidence="11">Cation-transporting P-type ATPase N-terminal domain-containing protein</fullName>
    </recommendedName>
</protein>
<evidence type="ECO:0000256" key="9">
    <source>
        <dbReference type="SAM" id="MobiDB-lite"/>
    </source>
</evidence>
<dbReference type="InterPro" id="IPR018303">
    <property type="entry name" value="ATPase_P-typ_P_site"/>
</dbReference>
<keyword evidence="13" id="KW-1185">Reference proteome</keyword>
<dbReference type="EMBL" id="JANBPT010000404">
    <property type="protein sequence ID" value="KAJ1922085.1"/>
    <property type="molecule type" value="Genomic_DNA"/>
</dbReference>
<evidence type="ECO:0000256" key="1">
    <source>
        <dbReference type="ARBA" id="ARBA00004651"/>
    </source>
</evidence>
<dbReference type="SFLD" id="SFLDS00003">
    <property type="entry name" value="Haloacid_Dehalogenase"/>
    <property type="match status" value="1"/>
</dbReference>
<feature type="compositionally biased region" description="Low complexity" evidence="9">
    <location>
        <begin position="23"/>
        <end position="33"/>
    </location>
</feature>
<dbReference type="OrthoDB" id="158672at2759"/>
<proteinExistence type="predicted"/>
<dbReference type="Gene3D" id="2.70.150.10">
    <property type="entry name" value="Calcium-transporting ATPase, cytoplasmic transduction domain A"/>
    <property type="match status" value="1"/>
</dbReference>